<dbReference type="PANTHER" id="PTHR30354">
    <property type="entry name" value="GNT FAMILY GLUCONATE TRANSPORTER"/>
    <property type="match status" value="1"/>
</dbReference>
<dbReference type="PANTHER" id="PTHR30354:SF22">
    <property type="entry name" value="HIGH-AFFINITY GLUCONATE TRANSPORTER"/>
    <property type="match status" value="1"/>
</dbReference>
<dbReference type="Pfam" id="PF02447">
    <property type="entry name" value="GntP_permease"/>
    <property type="match status" value="1"/>
</dbReference>
<dbReference type="GeneID" id="92813337"/>
<name>A0AAW9HPB7_9ACTO</name>
<dbReference type="GO" id="GO:0005886">
    <property type="term" value="C:plasma membrane"/>
    <property type="evidence" value="ECO:0007669"/>
    <property type="project" value="UniProtKB-SubCell"/>
</dbReference>
<feature type="transmembrane region" description="Helical" evidence="8">
    <location>
        <begin position="6"/>
        <end position="35"/>
    </location>
</feature>
<sequence>MPLVILALGIALLLFLMIVLKMNGFIALVIVSVVVGMAQGMPLLATVDDKGEKVKGLLDIIQSGVGGQTGKLVLLLGFGAMLGVFMADMGAANRLATTMINKFGIKHSQLAIVIVSFLVGVVLFYETAFVIIIPIVFAVCRAYKIPVMWLAMPMAIALSTMHSFLPPHPGPSAVANMYDASIGLTMLYGLIFAIPLGAVVAIMWPRLPFVKSVTARPPAGLVNEKEWTDEEMPGFWASLCITALPVILIGGHAILEVTLGHEHAVTKVMAFIGHDWFALMISLLVAVAYFGLVRKVAMDKIMASCAASVKSIAMIVFIIGGGGAFAAVLKNGGISDYILSITENLSLSPIIIAWLIAALMRVALGSASVAVVAAAGIAVPMIAGGGVSPEIMTLATACGSIMASHVNDPGFWMFKEFLGLSVAETIKVRTTYTSLLSVLGLGACLLLSLVVPA</sequence>
<dbReference type="EMBL" id="JAWNFY010000017">
    <property type="protein sequence ID" value="MDY5146684.1"/>
    <property type="molecule type" value="Genomic_DNA"/>
</dbReference>
<keyword evidence="5 8" id="KW-1133">Transmembrane helix</keyword>
<accession>A0AAW9HPB7</accession>
<feature type="transmembrane region" description="Helical" evidence="8">
    <location>
        <begin position="112"/>
        <end position="140"/>
    </location>
</feature>
<dbReference type="Proteomes" id="UP001288320">
    <property type="component" value="Unassembled WGS sequence"/>
</dbReference>
<feature type="transmembrane region" description="Helical" evidence="8">
    <location>
        <begin position="305"/>
        <end position="329"/>
    </location>
</feature>
<keyword evidence="2" id="KW-0813">Transport</keyword>
<reference evidence="9 11" key="1">
    <citation type="submission" date="2023-10" db="EMBL/GenBank/DDBJ databases">
        <title>Whole Genome based description of the genera Actinobaculum and Actinotignum reveals a complex phylogenetic relationship within the species included in the genus Actinotignum.</title>
        <authorList>
            <person name="Jensen C.S."/>
            <person name="Dargis R."/>
            <person name="Kemp M."/>
            <person name="Christensen J.J."/>
        </authorList>
    </citation>
    <scope>NUCLEOTIDE SEQUENCE</scope>
    <source>
        <strain evidence="10 11">SLA_B089</strain>
        <strain evidence="9">SLA_B245</strain>
    </source>
</reference>
<keyword evidence="3" id="KW-1003">Cell membrane</keyword>
<dbReference type="EMBL" id="JAWNFV010000017">
    <property type="protein sequence ID" value="MDY5141211.1"/>
    <property type="molecule type" value="Genomic_DNA"/>
</dbReference>
<protein>
    <submittedName>
        <fullName evidence="9">Gluconate:H+ symporter</fullName>
    </submittedName>
</protein>
<dbReference type="InterPro" id="IPR003474">
    <property type="entry name" value="Glcn_transporter"/>
</dbReference>
<comment type="similarity">
    <text evidence="7">Belongs to the GntP permease family.</text>
</comment>
<dbReference type="RefSeq" id="WP_087070093.1">
    <property type="nucleotide sequence ID" value="NZ_CAUPFC010000012.1"/>
</dbReference>
<dbReference type="GO" id="GO:0015128">
    <property type="term" value="F:gluconate transmembrane transporter activity"/>
    <property type="evidence" value="ECO:0007669"/>
    <property type="project" value="InterPro"/>
</dbReference>
<evidence type="ECO:0000256" key="8">
    <source>
        <dbReference type="SAM" id="Phobius"/>
    </source>
</evidence>
<feature type="transmembrane region" description="Helical" evidence="8">
    <location>
        <begin position="147"/>
        <end position="165"/>
    </location>
</feature>
<keyword evidence="11" id="KW-1185">Reference proteome</keyword>
<feature type="transmembrane region" description="Helical" evidence="8">
    <location>
        <begin position="275"/>
        <end position="293"/>
    </location>
</feature>
<evidence type="ECO:0000256" key="5">
    <source>
        <dbReference type="ARBA" id="ARBA00022989"/>
    </source>
</evidence>
<dbReference type="Proteomes" id="UP001284901">
    <property type="component" value="Unassembled WGS sequence"/>
</dbReference>
<dbReference type="AlphaFoldDB" id="A0AAW9HPB7"/>
<evidence type="ECO:0000256" key="1">
    <source>
        <dbReference type="ARBA" id="ARBA00004651"/>
    </source>
</evidence>
<feature type="transmembrane region" description="Helical" evidence="8">
    <location>
        <begin position="185"/>
        <end position="204"/>
    </location>
</feature>
<proteinExistence type="inferred from homology"/>
<evidence type="ECO:0000256" key="3">
    <source>
        <dbReference type="ARBA" id="ARBA00022475"/>
    </source>
</evidence>
<dbReference type="NCBIfam" id="TIGR00791">
    <property type="entry name" value="gntP"/>
    <property type="match status" value="1"/>
</dbReference>
<keyword evidence="4 8" id="KW-0812">Transmembrane</keyword>
<keyword evidence="6 8" id="KW-0472">Membrane</keyword>
<evidence type="ECO:0000256" key="6">
    <source>
        <dbReference type="ARBA" id="ARBA00023136"/>
    </source>
</evidence>
<dbReference type="PRINTS" id="PR00173">
    <property type="entry name" value="EDTRNSPORT"/>
</dbReference>
<organism evidence="9 12">
    <name type="scientific">Actinotignum timonense</name>
    <dbReference type="NCBI Taxonomy" id="1870995"/>
    <lineage>
        <taxon>Bacteria</taxon>
        <taxon>Bacillati</taxon>
        <taxon>Actinomycetota</taxon>
        <taxon>Actinomycetes</taxon>
        <taxon>Actinomycetales</taxon>
        <taxon>Actinomycetaceae</taxon>
        <taxon>Actinotignum</taxon>
    </lineage>
</organism>
<evidence type="ECO:0000256" key="4">
    <source>
        <dbReference type="ARBA" id="ARBA00022692"/>
    </source>
</evidence>
<feature type="transmembrane region" description="Helical" evidence="8">
    <location>
        <begin position="349"/>
        <end position="379"/>
    </location>
</feature>
<dbReference type="PIRSF" id="PIRSF002746">
    <property type="entry name" value="Gluconate_transporter"/>
    <property type="match status" value="1"/>
</dbReference>
<feature type="transmembrane region" description="Helical" evidence="8">
    <location>
        <begin position="72"/>
        <end position="92"/>
    </location>
</feature>
<comment type="caution">
    <text evidence="9">The sequence shown here is derived from an EMBL/GenBank/DDBJ whole genome shotgun (WGS) entry which is preliminary data.</text>
</comment>
<feature type="transmembrane region" description="Helical" evidence="8">
    <location>
        <begin position="235"/>
        <end position="255"/>
    </location>
</feature>
<comment type="subcellular location">
    <subcellularLocation>
        <location evidence="1">Cell membrane</location>
        <topology evidence="1">Multi-pass membrane protein</topology>
    </subcellularLocation>
</comment>
<evidence type="ECO:0000313" key="12">
    <source>
        <dbReference type="Proteomes" id="UP001288320"/>
    </source>
</evidence>
<feature type="transmembrane region" description="Helical" evidence="8">
    <location>
        <begin position="432"/>
        <end position="451"/>
    </location>
</feature>
<evidence type="ECO:0000256" key="2">
    <source>
        <dbReference type="ARBA" id="ARBA00022448"/>
    </source>
</evidence>
<evidence type="ECO:0000256" key="7">
    <source>
        <dbReference type="ARBA" id="ARBA00049663"/>
    </source>
</evidence>
<evidence type="ECO:0000313" key="9">
    <source>
        <dbReference type="EMBL" id="MDY5141211.1"/>
    </source>
</evidence>
<gene>
    <name evidence="9" type="ORF">R6G74_07835</name>
    <name evidence="10" type="ORF">R6P33_06610</name>
</gene>
<evidence type="ECO:0000313" key="11">
    <source>
        <dbReference type="Proteomes" id="UP001284901"/>
    </source>
</evidence>
<evidence type="ECO:0000313" key="10">
    <source>
        <dbReference type="EMBL" id="MDY5146684.1"/>
    </source>
</evidence>